<evidence type="ECO:0000313" key="9">
    <source>
        <dbReference type="Proteomes" id="UP001145742"/>
    </source>
</evidence>
<feature type="compositionally biased region" description="Basic and acidic residues" evidence="5">
    <location>
        <begin position="1930"/>
        <end position="1951"/>
    </location>
</feature>
<feature type="region of interest" description="Disordered" evidence="5">
    <location>
        <begin position="1255"/>
        <end position="1310"/>
    </location>
</feature>
<feature type="compositionally biased region" description="Low complexity" evidence="5">
    <location>
        <begin position="877"/>
        <end position="891"/>
    </location>
</feature>
<evidence type="ECO:0000256" key="4">
    <source>
        <dbReference type="ARBA" id="ARBA00022892"/>
    </source>
</evidence>
<comment type="caution">
    <text evidence="8">The sequence shown here is derived from an EMBL/GenBank/DDBJ whole genome shotgun (WGS) entry which is preliminary data.</text>
</comment>
<feature type="region of interest" description="Disordered" evidence="5">
    <location>
        <begin position="2182"/>
        <end position="2287"/>
    </location>
</feature>
<feature type="region of interest" description="Disordered" evidence="5">
    <location>
        <begin position="907"/>
        <end position="1040"/>
    </location>
</feature>
<keyword evidence="2" id="KW-0813">Transport</keyword>
<feature type="region of interest" description="Disordered" evidence="5">
    <location>
        <begin position="417"/>
        <end position="458"/>
    </location>
</feature>
<dbReference type="InterPro" id="IPR036691">
    <property type="entry name" value="Endo/exonu/phosph_ase_sf"/>
</dbReference>
<keyword evidence="3" id="KW-0256">Endoplasmic reticulum</keyword>
<dbReference type="InterPro" id="IPR042478">
    <property type="entry name" value="INPP5E"/>
</dbReference>
<feature type="compositionally biased region" description="Polar residues" evidence="5">
    <location>
        <begin position="96"/>
        <end position="105"/>
    </location>
</feature>
<evidence type="ECO:0000256" key="1">
    <source>
        <dbReference type="ARBA" id="ARBA00004240"/>
    </source>
</evidence>
<evidence type="ECO:0000256" key="6">
    <source>
        <dbReference type="SAM" id="Phobius"/>
    </source>
</evidence>
<feature type="compositionally biased region" description="Polar residues" evidence="5">
    <location>
        <begin position="1012"/>
        <end position="1030"/>
    </location>
</feature>
<feature type="compositionally biased region" description="Basic and acidic residues" evidence="5">
    <location>
        <begin position="1103"/>
        <end position="1116"/>
    </location>
</feature>
<comment type="subcellular location">
    <subcellularLocation>
        <location evidence="1">Endoplasmic reticulum</location>
    </subcellularLocation>
</comment>
<feature type="compositionally biased region" description="Low complexity" evidence="5">
    <location>
        <begin position="999"/>
        <end position="1011"/>
    </location>
</feature>
<feature type="domain" description="Inositol polyphosphate-related phosphatase" evidence="7">
    <location>
        <begin position="2423"/>
        <end position="2725"/>
    </location>
</feature>
<keyword evidence="9" id="KW-1185">Reference proteome</keyword>
<organism evidence="8 9">
    <name type="scientific">Willisornis vidua</name>
    <name type="common">Xingu scale-backed antbird</name>
    <dbReference type="NCBI Taxonomy" id="1566151"/>
    <lineage>
        <taxon>Eukaryota</taxon>
        <taxon>Metazoa</taxon>
        <taxon>Chordata</taxon>
        <taxon>Craniata</taxon>
        <taxon>Vertebrata</taxon>
        <taxon>Euteleostomi</taxon>
        <taxon>Archelosauria</taxon>
        <taxon>Archosauria</taxon>
        <taxon>Dinosauria</taxon>
        <taxon>Saurischia</taxon>
        <taxon>Theropoda</taxon>
        <taxon>Coelurosauria</taxon>
        <taxon>Aves</taxon>
        <taxon>Neognathae</taxon>
        <taxon>Neoaves</taxon>
        <taxon>Telluraves</taxon>
        <taxon>Australaves</taxon>
        <taxon>Passeriformes</taxon>
        <taxon>Thamnophilidae</taxon>
        <taxon>Willisornis</taxon>
    </lineage>
</organism>
<reference evidence="8" key="1">
    <citation type="submission" date="2019-10" db="EMBL/GenBank/DDBJ databases">
        <authorList>
            <person name="Soares A.E.R."/>
            <person name="Aleixo A."/>
            <person name="Schneider P."/>
            <person name="Miyaki C.Y."/>
            <person name="Schneider M.P."/>
            <person name="Mello C."/>
            <person name="Vasconcelos A.T.R."/>
        </authorList>
    </citation>
    <scope>NUCLEOTIDE SEQUENCE</scope>
    <source>
        <tissue evidence="8">Muscle</tissue>
    </source>
</reference>
<feature type="region of interest" description="Disordered" evidence="5">
    <location>
        <begin position="2144"/>
        <end position="2168"/>
    </location>
</feature>
<dbReference type="SMART" id="SM00128">
    <property type="entry name" value="IPPc"/>
    <property type="match status" value="1"/>
</dbReference>
<keyword evidence="6" id="KW-1133">Transmembrane helix</keyword>
<proteinExistence type="predicted"/>
<feature type="transmembrane region" description="Helical" evidence="6">
    <location>
        <begin position="2486"/>
        <end position="2503"/>
    </location>
</feature>
<feature type="compositionally biased region" description="Polar residues" evidence="5">
    <location>
        <begin position="654"/>
        <end position="670"/>
    </location>
</feature>
<evidence type="ECO:0000256" key="5">
    <source>
        <dbReference type="SAM" id="MobiDB-lite"/>
    </source>
</evidence>
<evidence type="ECO:0000256" key="3">
    <source>
        <dbReference type="ARBA" id="ARBA00022824"/>
    </source>
</evidence>
<feature type="region of interest" description="Disordered" evidence="5">
    <location>
        <begin position="317"/>
        <end position="339"/>
    </location>
</feature>
<feature type="region of interest" description="Disordered" evidence="5">
    <location>
        <begin position="1"/>
        <end position="128"/>
    </location>
</feature>
<feature type="compositionally biased region" description="Polar residues" evidence="5">
    <location>
        <begin position="372"/>
        <end position="389"/>
    </location>
</feature>
<dbReference type="InterPro" id="IPR024298">
    <property type="entry name" value="Sec16_Sec23-bd"/>
</dbReference>
<dbReference type="PANTHER" id="PTHR46625">
    <property type="entry name" value="72 KDA INOSITOL POLYPHOSPHATE 5-PHOSPHATASE"/>
    <property type="match status" value="1"/>
</dbReference>
<dbReference type="Gene3D" id="3.60.10.10">
    <property type="entry name" value="Endonuclease/exonuclease/phosphatase"/>
    <property type="match status" value="1"/>
</dbReference>
<dbReference type="PANTHER" id="PTHR46625:SF1">
    <property type="entry name" value="PHOSPHATIDYLINOSITOL POLYPHOSPHATE 5-PHOSPHATASE TYPE IV"/>
    <property type="match status" value="1"/>
</dbReference>
<keyword evidence="4" id="KW-0931">ER-Golgi transport</keyword>
<feature type="region of interest" description="Disordered" evidence="5">
    <location>
        <begin position="636"/>
        <end position="670"/>
    </location>
</feature>
<keyword evidence="6" id="KW-0812">Transmembrane</keyword>
<dbReference type="EMBL" id="WHWB01033641">
    <property type="protein sequence ID" value="KAJ7418504.1"/>
    <property type="molecule type" value="Genomic_DNA"/>
</dbReference>
<dbReference type="Pfam" id="PF22669">
    <property type="entry name" value="Exo_endo_phos2"/>
    <property type="match status" value="1"/>
</dbReference>
<name>A0ABQ9DGZ2_9PASS</name>
<accession>A0ABQ9DGZ2</accession>
<feature type="region of interest" description="Disordered" evidence="5">
    <location>
        <begin position="1853"/>
        <end position="2123"/>
    </location>
</feature>
<feature type="compositionally biased region" description="Polar residues" evidence="5">
    <location>
        <begin position="62"/>
        <end position="79"/>
    </location>
</feature>
<dbReference type="CDD" id="cd09233">
    <property type="entry name" value="ACE1-Sec16-like"/>
    <property type="match status" value="1"/>
</dbReference>
<feature type="compositionally biased region" description="Low complexity" evidence="5">
    <location>
        <begin position="1287"/>
        <end position="1309"/>
    </location>
</feature>
<feature type="region of interest" description="Disordered" evidence="5">
    <location>
        <begin position="149"/>
        <end position="193"/>
    </location>
</feature>
<feature type="compositionally biased region" description="Polar residues" evidence="5">
    <location>
        <begin position="807"/>
        <end position="825"/>
    </location>
</feature>
<feature type="compositionally biased region" description="Polar residues" evidence="5">
    <location>
        <begin position="2219"/>
        <end position="2238"/>
    </location>
</feature>
<feature type="compositionally biased region" description="Polar residues" evidence="5">
    <location>
        <begin position="117"/>
        <end position="128"/>
    </location>
</feature>
<keyword evidence="6" id="KW-0472">Membrane</keyword>
<evidence type="ECO:0000259" key="7">
    <source>
        <dbReference type="SMART" id="SM00128"/>
    </source>
</evidence>
<sequence>MVSASNKPGGRQDVGRDPNDVPSGPHTTALFPPPPQQPVSQWRPGQGNLQSPVRNFMPYPEQPSQIDVQNISQPSGSNSHPPPHTNVPQGPGHQGIPQNIMQAPLSTGCEKNGRNGPANSSHHMNSIQPGSVFRQNTEMTNPWLSQPYQEQFYPQPPLQDSSFVLPPSQENNPKNQSPAISETSNRSIPMDRDSGTLSMFFKGDEAENEEILSSEKNYMVEKTEFDACQPNSASLYHQPVHPQQVATNVLSQAQIGTGSASEMVQKGIDVQYFPKVVSHQEAQAAKHCPVGDTTAGSQYENVENLECIQNQEVLPSEPHNISASSPAAGPDPYRYGSFPGQMLPKNAVVSHAEGGPNLEAPDSLPHPVRPDSVSSNYSNISHRSTSSSARPPEQVGTFIQQESGKPDEESSANFFKQIDSSPLGGDSGELNLSKNYHGNLSQPPTPSPPKPTGVFQTSANSSFEPVRSHGVGIKPAEIDQAKMVVELREHHSNQKNIKKSTAVSAASPGNLEQPPDNLETIFMPQVHPLPLAGTGDAGNMLHSGPVMENIQSVSERRSSTRAQGAVKKCDSPATTLWAHNELPNFGGNVLLAPAAPAVYVPAKQSVEVIQPPEEGLSNQQPCKPGTIAVQHSQDGNTTFENLENPPKMGEEEALQSQASSGYASLLSSPPTESLQNQPILIAQPNQSYNLAQPINFSISLSNQLSNNENNQPMKDSGVGDKPAIGPQTSHAGGENMPLPVMQVGSLLVNALPNTNLLKHNLLQSPVDSSDSASNQPANLLMKTPLNLAPEGQKNVNIEGFVPEFSSKPGSNSSVPPGTNLPSGSASALVPPVNSIVQANNSANHSNCKEEAAGVLDFTVSRALEKSSTSNSVQVHNQSGGPVQQAAGGAAQVHPEVPDKQHFYQQVTKDVQHQAGSERAAQGALPPQPQMQAAPMQQPTPGQSLVAPDSQLSTGTKAMQQGENQVLGNRPQPGGPQEATRYDRTSPGKQPGSEQPPGAPAVTAPSATSSQSGTPSVQQDLQRPSLPQTPQDAFGPAQNPYYYYRHPYDAYQPPYPPPYPPTDPRTAAHLYYMEGSYGQYDPRYRHYDSTSTPYMELGNYQYPEPERPSSRASHCSDRPSSSSLGVVGSSAREEVAAMASVLSGVRFAVEAPVVWPNDFQCLRCPEERVGYPEDYYGKSGWSDYYSGYYSNSYDYGDPSRWERYSSAYDPSYRDPRSYNQRYWYDAEHNPYQKREAYPYGSRSDRYEDNWRYDPRFTGSFDDDSEPPRDPYGDEFDRRSVHSEHSGHSLRSSRSIHSRQSSFSSRSQQSQLYRSNHDLTANAYETTAQAVSLHTDYPYGGYDTSYDGQQAFPDYGYPAETGWAAVEQAPLRPSTPEKFSVPHICARFGPGGFLIKALPNLPSEGQPALVEIHSMETVVGTDLAELLLRDHKTVWLPGKSPNEANLIDFTNEALEQVEEESGEAQLSFLTENLLTTVDSFEKETERFRELLLYGRKKDALESAMKHGLWGHALLLASKMDSRTHARVMTRFANSLPINDPLQTVYQLMSGRMPAASTCCGDEKWGDWRPHLAMVLSNLTNNVDLESRTIATMGDTLASKGLLDAAHFCYLMAQVGFGVYTRKTTKLVLIGSNHSLPFLKFATNEAIQRTEAYEYAQSLGSQPGCLPNFQVFKFIYACRLAEMGLAAQAFHYCEVISRTVLKDPHYYSPVLIGQLIQMSSQLRLFDPQIKEKPEQESFIEPSWLVTLRHVDGQIKEGAIAYTTDRSTPPPYECSTPSSELDRASQCDGGGGRDMGPGAENALLASLLPNMAQPMQSVQLMPSVPQAVLDGSAAMVPPADQEARSVPFYPVAPQPLGPGPGFAPPGFSNPYGTEPSPLYLGSTLPPGGPPQEIEPQPEEQPNLETGKETKKETKKEAAPRKTGATWFRWLMGKGKNEAHLPDDKNKSIVWDEQKQRWVNLDEPEEESKPPPPPPTGFPKAPQAAPPGPGGPPGAPVNMFSRRAAGSRARYVDVLNPGGTKSSGAIPAPSDLFSPLAPMPIPANVFVPNSVPGESQPMEGNGAAEHTPAANQTNTDPAAAVEPEYLNPAALPAGSGLPVPNPDGSQSGEPATVPPSGAPSAGAVPFYNPSQFAQSMEGGAVQDLQAKKAGKAAKKEAGGNVALPAEGPVSVGTPVSETLKLLPELKANMKIKSITPRPPRKPRLERAASLDEKSWRRWRRFRTSQESLTDPNDTSSSNGSLQEASPSPPNRSRASPCHPCCQQNSLHSSPDASEASPVGKSRGSTSDLGKRASDISSAFGGLLRGKAFTGGKPRLSQIMPARPLPPMELNVASHTLRTANRIDSDCLDYRHYSQHKFGRVSSSLSDTRLHGNGMGYDSCSTDSMKSTFSLLTPIRAKDVRSRSYLEGSLMASGALLGAEELSRYFPDRNIGIFVATWNMQGQKELPVNLDDFLLPTDPDYAQDMYVIGVQEGCPDRREWEIRLQETLGPHYVLLFSAAHGVLYMSVFIRRDLIWFCSEVEYATVTTRIVSQIKTKGALGICFTFFGTSFLFITSHFTSGDSKVNERKLDYNKTIQALTLPKNVPDTNPYRSSSSDVTTRFDEVFWFGDFNFRLNKDRETVDSILNQNPATDVSKLLVYDQLTSEMSRGSIFKGFQEADIHFRPSYKFDIGKDSYDTTSKQRTPSYTDRVVFRSRYKDDIQAVKYSSCPGIKTSDHRPVFALFRVKVRPGRDNIPLAAGQFDRELYLMGIKRRITRELQKRREQKDQKSSSICSIS</sequence>
<feature type="compositionally biased region" description="Basic and acidic residues" evidence="5">
    <location>
        <begin position="2197"/>
        <end position="2210"/>
    </location>
</feature>
<feature type="compositionally biased region" description="Polar residues" evidence="5">
    <location>
        <begin position="430"/>
        <end position="442"/>
    </location>
</feature>
<dbReference type="Pfam" id="PF12931">
    <property type="entry name" value="TPR_Sec16"/>
    <property type="match status" value="1"/>
</dbReference>
<dbReference type="Proteomes" id="UP001145742">
    <property type="component" value="Unassembled WGS sequence"/>
</dbReference>
<feature type="transmembrane region" description="Helical" evidence="6">
    <location>
        <begin position="2532"/>
        <end position="2551"/>
    </location>
</feature>
<evidence type="ECO:0000313" key="8">
    <source>
        <dbReference type="EMBL" id="KAJ7418504.1"/>
    </source>
</evidence>
<dbReference type="CDD" id="cd09095">
    <property type="entry name" value="INPP5c_INPP5E-like"/>
    <property type="match status" value="1"/>
</dbReference>
<feature type="compositionally biased region" description="Polar residues" evidence="5">
    <location>
        <begin position="168"/>
        <end position="187"/>
    </location>
</feature>
<feature type="compositionally biased region" description="Polar residues" evidence="5">
    <location>
        <begin position="2256"/>
        <end position="2266"/>
    </location>
</feature>
<feature type="compositionally biased region" description="Polar residues" evidence="5">
    <location>
        <begin position="949"/>
        <end position="966"/>
    </location>
</feature>
<dbReference type="Gene3D" id="1.25.40.1030">
    <property type="match status" value="1"/>
</dbReference>
<feature type="compositionally biased region" description="Basic and acidic residues" evidence="5">
    <location>
        <begin position="1264"/>
        <end position="1285"/>
    </location>
</feature>
<feature type="region of interest" description="Disordered" evidence="5">
    <location>
        <begin position="490"/>
        <end position="510"/>
    </location>
</feature>
<dbReference type="SUPFAM" id="SSF56219">
    <property type="entry name" value="DNase I-like"/>
    <property type="match status" value="1"/>
</dbReference>
<feature type="region of interest" description="Disordered" evidence="5">
    <location>
        <begin position="1102"/>
        <end position="1126"/>
    </location>
</feature>
<feature type="compositionally biased region" description="Pro residues" evidence="5">
    <location>
        <begin position="1979"/>
        <end position="1990"/>
    </location>
</feature>
<feature type="compositionally biased region" description="Low complexity" evidence="5">
    <location>
        <begin position="919"/>
        <end position="942"/>
    </location>
</feature>
<gene>
    <name evidence="8" type="ORF">WISP_58764</name>
</gene>
<feature type="region of interest" description="Disordered" evidence="5">
    <location>
        <begin position="1762"/>
        <end position="1791"/>
    </location>
</feature>
<feature type="region of interest" description="Disordered" evidence="5">
    <location>
        <begin position="351"/>
        <end position="394"/>
    </location>
</feature>
<protein>
    <submittedName>
        <fullName evidence="8">Protein transport protein Sec16A</fullName>
    </submittedName>
</protein>
<feature type="compositionally biased region" description="Basic and acidic residues" evidence="5">
    <location>
        <begin position="1901"/>
        <end position="1915"/>
    </location>
</feature>
<feature type="region of interest" description="Disordered" evidence="5">
    <location>
        <begin position="868"/>
        <end position="893"/>
    </location>
</feature>
<feature type="region of interest" description="Disordered" evidence="5">
    <location>
        <begin position="802"/>
        <end position="826"/>
    </location>
</feature>
<evidence type="ECO:0000256" key="2">
    <source>
        <dbReference type="ARBA" id="ARBA00022448"/>
    </source>
</evidence>
<dbReference type="InterPro" id="IPR000300">
    <property type="entry name" value="IPPc"/>
</dbReference>